<accession>A0A9X7PIX8</accession>
<proteinExistence type="predicted"/>
<reference evidence="2 3" key="1">
    <citation type="submission" date="2018-03" db="EMBL/GenBank/DDBJ databases">
        <title>Chitinolytic properties of Streptosporangium nondiastaticum TBG75A20.</title>
        <authorList>
            <person name="Gayathri V."/>
            <person name="Shiburaj S."/>
        </authorList>
    </citation>
    <scope>NUCLEOTIDE SEQUENCE [LARGE SCALE GENOMIC DNA]</scope>
    <source>
        <strain evidence="2 3">TBG75A20</strain>
    </source>
</reference>
<evidence type="ECO:0000259" key="1">
    <source>
        <dbReference type="PROSITE" id="PS50943"/>
    </source>
</evidence>
<dbReference type="CDD" id="cd00093">
    <property type="entry name" value="HTH_XRE"/>
    <property type="match status" value="1"/>
</dbReference>
<dbReference type="Gene3D" id="1.10.260.40">
    <property type="entry name" value="lambda repressor-like DNA-binding domains"/>
    <property type="match status" value="1"/>
</dbReference>
<dbReference type="InterPro" id="IPR001387">
    <property type="entry name" value="Cro/C1-type_HTH"/>
</dbReference>
<dbReference type="RefSeq" id="WP_106674862.1">
    <property type="nucleotide sequence ID" value="NZ_PXWG01000009.1"/>
</dbReference>
<evidence type="ECO:0000313" key="3">
    <source>
        <dbReference type="Proteomes" id="UP000242427"/>
    </source>
</evidence>
<organism evidence="2 3">
    <name type="scientific">Streptosporangium nondiastaticum</name>
    <dbReference type="NCBI Taxonomy" id="35764"/>
    <lineage>
        <taxon>Bacteria</taxon>
        <taxon>Bacillati</taxon>
        <taxon>Actinomycetota</taxon>
        <taxon>Actinomycetes</taxon>
        <taxon>Streptosporangiales</taxon>
        <taxon>Streptosporangiaceae</taxon>
        <taxon>Streptosporangium</taxon>
    </lineage>
</organism>
<dbReference type="Gene3D" id="1.25.40.10">
    <property type="entry name" value="Tetratricopeptide repeat domain"/>
    <property type="match status" value="1"/>
</dbReference>
<gene>
    <name evidence="2" type="ORF">B7P34_06665</name>
</gene>
<dbReference type="AlphaFoldDB" id="A0A9X7PIX8"/>
<dbReference type="Proteomes" id="UP000242427">
    <property type="component" value="Unassembled WGS sequence"/>
</dbReference>
<dbReference type="GO" id="GO:0003677">
    <property type="term" value="F:DNA binding"/>
    <property type="evidence" value="ECO:0007669"/>
    <property type="project" value="InterPro"/>
</dbReference>
<protein>
    <submittedName>
        <fullName evidence="2">Transcriptional regulator</fullName>
    </submittedName>
</protein>
<dbReference type="PROSITE" id="PS50943">
    <property type="entry name" value="HTH_CROC1"/>
    <property type="match status" value="1"/>
</dbReference>
<dbReference type="SUPFAM" id="SSF47413">
    <property type="entry name" value="lambda repressor-like DNA-binding domains"/>
    <property type="match status" value="1"/>
</dbReference>
<evidence type="ECO:0000313" key="2">
    <source>
        <dbReference type="EMBL" id="PSJ29546.1"/>
    </source>
</evidence>
<name>A0A9X7PIX8_9ACTN</name>
<dbReference type="OrthoDB" id="3213425at2"/>
<dbReference type="EMBL" id="PXWG01000009">
    <property type="protein sequence ID" value="PSJ29546.1"/>
    <property type="molecule type" value="Genomic_DNA"/>
</dbReference>
<sequence length="451" mass="48686">MIDTRSAVLLHPLAFVREQLGMGKMQFATAVRRHGERLGHHLGTTRSTIYKWERGDHAPDAVTQLVIADYLHSSGLRVSVEALGQKPWPLWLPAWEDQVIAAPWTQRSTLEALTALGSEPVDRRGFIGISGAALAGIGTQWATADPALAAATKGDQITSRTVDRMAVRIESIRAMEQDTGGVDFLDSARADLELLTRMISNSRYTDDIGKRLYTLAAEVCCLLGWMSYDAGLQAAAQKNYTTSLRAAKTANDDMLGAHTLCFMATQASNHQEQRAAVGLMESASSVSGRVPPAMQSSLAAHETTVLCKAGEHKRAAQALNRAFSALERASDDRPAYLRWFGESQLRSTEGRFLLATGQAGRATDALEKSVTHAAPRDQAVRCGTLALAYQRAGDLDGALDATERAIKALSTGIHTQRGVQRLQEVSKALAGHRSEPRVKEARAHIASLAAA</sequence>
<comment type="caution">
    <text evidence="2">The sequence shown here is derived from an EMBL/GenBank/DDBJ whole genome shotgun (WGS) entry which is preliminary data.</text>
</comment>
<feature type="domain" description="HTH cro/C1-type" evidence="1">
    <location>
        <begin position="38"/>
        <end position="83"/>
    </location>
</feature>
<dbReference type="InterPro" id="IPR011990">
    <property type="entry name" value="TPR-like_helical_dom_sf"/>
</dbReference>
<dbReference type="SUPFAM" id="SSF48452">
    <property type="entry name" value="TPR-like"/>
    <property type="match status" value="1"/>
</dbReference>
<keyword evidence="3" id="KW-1185">Reference proteome</keyword>
<dbReference type="InterPro" id="IPR010982">
    <property type="entry name" value="Lambda_DNA-bd_dom_sf"/>
</dbReference>